<protein>
    <submittedName>
        <fullName evidence="2">GNAT family N-acetyltransferase</fullName>
    </submittedName>
</protein>
<dbReference type="InterPro" id="IPR000182">
    <property type="entry name" value="GNAT_dom"/>
</dbReference>
<dbReference type="EMBL" id="WBZJ01000003">
    <property type="protein sequence ID" value="KAB3519874.1"/>
    <property type="molecule type" value="Genomic_DNA"/>
</dbReference>
<feature type="domain" description="N-acetyltransferase" evidence="1">
    <location>
        <begin position="218"/>
        <end position="354"/>
    </location>
</feature>
<dbReference type="RefSeq" id="WP_151844643.1">
    <property type="nucleotide sequence ID" value="NZ_WBZJ01000003.1"/>
</dbReference>
<dbReference type="PROSITE" id="PS51186">
    <property type="entry name" value="GNAT"/>
    <property type="match status" value="1"/>
</dbReference>
<name>A0ABQ6VCH6_9CORY</name>
<dbReference type="Proteomes" id="UP000436181">
    <property type="component" value="Unassembled WGS sequence"/>
</dbReference>
<gene>
    <name evidence="2" type="ORF">F8377_08165</name>
</gene>
<dbReference type="Pfam" id="PF24551">
    <property type="entry name" value="SH3_Rv0428c"/>
    <property type="match status" value="1"/>
</dbReference>
<comment type="caution">
    <text evidence="2">The sequence shown here is derived from an EMBL/GenBank/DDBJ whole genome shotgun (WGS) entry which is preliminary data.</text>
</comment>
<sequence length="354" mass="38311">MSEHIHLGEIASAASGARRVDGIPFPLSRRTDPVSVRPGTRAIVRYLLTDGEHAGKATDVIGVIRSVDPLVIDSAQRTQLTLDPNTVVVLKTLSAAPVRNSDIRAVEAATAAAFPGIQNTMIGHWLARAGDGITERSNSAVPIGPNAGVQPVPLEEITAFYQEHNLPTILLLPDRIGRTAESLPGDRGPEIIVMTRELDDLDDVAPELELFARSTLDLRLDDHPTPEWLSMYHFRGKPLPEKALRLLTEKIDGQMCFASLYLGGHLAAITRGTITEGGSRNWLGFSAVEVAEGYRRRGLASAMGAAMLTWGAKHGAHAAYLDVIASNIAGRALYHRLGFSEHHRHRSLTVHPGK</sequence>
<dbReference type="Pfam" id="PF24553">
    <property type="entry name" value="Rv0428c_C"/>
    <property type="match status" value="1"/>
</dbReference>
<dbReference type="SUPFAM" id="SSF55729">
    <property type="entry name" value="Acyl-CoA N-acyltransferases (Nat)"/>
    <property type="match status" value="1"/>
</dbReference>
<evidence type="ECO:0000313" key="2">
    <source>
        <dbReference type="EMBL" id="KAB3519874.1"/>
    </source>
</evidence>
<dbReference type="CDD" id="cd04301">
    <property type="entry name" value="NAT_SF"/>
    <property type="match status" value="1"/>
</dbReference>
<accession>A0ABQ6VCH6</accession>
<dbReference type="InterPro" id="IPR016181">
    <property type="entry name" value="Acyl_CoA_acyltransferase"/>
</dbReference>
<evidence type="ECO:0000313" key="3">
    <source>
        <dbReference type="Proteomes" id="UP000436181"/>
    </source>
</evidence>
<proteinExistence type="predicted"/>
<organism evidence="2 3">
    <name type="scientific">Corynebacterium zhongnanshanii</name>
    <dbReference type="NCBI Taxonomy" id="2768834"/>
    <lineage>
        <taxon>Bacteria</taxon>
        <taxon>Bacillati</taxon>
        <taxon>Actinomycetota</taxon>
        <taxon>Actinomycetes</taxon>
        <taxon>Mycobacteriales</taxon>
        <taxon>Corynebacteriaceae</taxon>
        <taxon>Corynebacterium</taxon>
    </lineage>
</organism>
<dbReference type="InterPro" id="IPR056935">
    <property type="entry name" value="Rv0428c-like_C"/>
</dbReference>
<keyword evidence="3" id="KW-1185">Reference proteome</keyword>
<dbReference type="Gene3D" id="3.40.630.30">
    <property type="match status" value="1"/>
</dbReference>
<reference evidence="2 3" key="1">
    <citation type="submission" date="2019-10" db="EMBL/GenBank/DDBJ databases">
        <title>Corynebacterium sp novel species isolated from the respiratory tract of Marmot.</title>
        <authorList>
            <person name="Zhang G."/>
        </authorList>
    </citation>
    <scope>NUCLEOTIDE SEQUENCE [LARGE SCALE GENOMIC DNA]</scope>
    <source>
        <strain evidence="2 3">336</strain>
    </source>
</reference>
<dbReference type="InterPro" id="IPR056934">
    <property type="entry name" value="SH3_Rv0428c"/>
</dbReference>
<evidence type="ECO:0000259" key="1">
    <source>
        <dbReference type="PROSITE" id="PS51186"/>
    </source>
</evidence>